<dbReference type="GO" id="GO:0020037">
    <property type="term" value="F:heme binding"/>
    <property type="evidence" value="ECO:0007669"/>
    <property type="project" value="TreeGrafter"/>
</dbReference>
<evidence type="ECO:0000313" key="12">
    <source>
        <dbReference type="Ensembl" id="ENSMFAP00000057460.1"/>
    </source>
</evidence>
<evidence type="ECO:0000313" key="13">
    <source>
        <dbReference type="Proteomes" id="UP000233100"/>
    </source>
</evidence>
<evidence type="ECO:0000256" key="10">
    <source>
        <dbReference type="ARBA" id="ARBA00076744"/>
    </source>
</evidence>
<dbReference type="FunFam" id="3.20.80.10:FF:000006">
    <property type="entry name" value="heme-binding protein 2"/>
    <property type="match status" value="1"/>
</dbReference>
<evidence type="ECO:0000256" key="1">
    <source>
        <dbReference type="ARBA" id="ARBA00004173"/>
    </source>
</evidence>
<name>A0A7N9IEP8_MACFA</name>
<dbReference type="InterPro" id="IPR011256">
    <property type="entry name" value="Reg_factor_effector_dom_sf"/>
</dbReference>
<dbReference type="GO" id="GO:0005739">
    <property type="term" value="C:mitochondrion"/>
    <property type="evidence" value="ECO:0007669"/>
    <property type="project" value="UniProtKB-SubCell"/>
</dbReference>
<dbReference type="Pfam" id="PF04832">
    <property type="entry name" value="SOUL"/>
    <property type="match status" value="1"/>
</dbReference>
<keyword evidence="7" id="KW-0496">Mitochondrion</keyword>
<evidence type="ECO:0000256" key="3">
    <source>
        <dbReference type="ARBA" id="ARBA00009817"/>
    </source>
</evidence>
<dbReference type="InterPro" id="IPR006917">
    <property type="entry name" value="SOUL_heme-bd"/>
</dbReference>
<evidence type="ECO:0000256" key="8">
    <source>
        <dbReference type="ARBA" id="ARBA00062333"/>
    </source>
</evidence>
<dbReference type="SUPFAM" id="SSF55136">
    <property type="entry name" value="Probable bacterial effector-binding domain"/>
    <property type="match status" value="1"/>
</dbReference>
<evidence type="ECO:0000256" key="2">
    <source>
        <dbReference type="ARBA" id="ARBA00004496"/>
    </source>
</evidence>
<reference evidence="12" key="2">
    <citation type="submission" date="2025-08" db="UniProtKB">
        <authorList>
            <consortium name="Ensembl"/>
        </authorList>
    </citation>
    <scope>IDENTIFICATION</scope>
</reference>
<dbReference type="GeneTree" id="ENSGT00940000160412"/>
<keyword evidence="6" id="KW-0007">Acetylation</keyword>
<dbReference type="Bgee" id="ENSMFAG00000041106">
    <property type="expression patterns" value="Expressed in heart and 13 other cell types or tissues"/>
</dbReference>
<feature type="region of interest" description="Disordered" evidence="11">
    <location>
        <begin position="90"/>
        <end position="277"/>
    </location>
</feature>
<dbReference type="Ensembl" id="ENSMFAT00000096392.1">
    <property type="protein sequence ID" value="ENSMFAP00000057460.1"/>
    <property type="gene ID" value="ENSMFAG00000041106.2"/>
</dbReference>
<dbReference type="AlphaFoldDB" id="A0A7N9IEP8"/>
<proteinExistence type="inferred from homology"/>
<protein>
    <recommendedName>
        <fullName evidence="9">Heme-binding protein 2</fullName>
    </recommendedName>
    <alternativeName>
        <fullName evidence="10">Protein SOUL</fullName>
    </alternativeName>
</protein>
<evidence type="ECO:0000256" key="4">
    <source>
        <dbReference type="ARBA" id="ARBA00022490"/>
    </source>
</evidence>
<dbReference type="Gene3D" id="3.20.80.10">
    <property type="entry name" value="Regulatory factor, effector binding domain"/>
    <property type="match status" value="1"/>
</dbReference>
<sequence length="443" mass="47984">LRGFGVLSGKFRNQNSSRFSPCVCGPTTSSARDAESCLVPRTPSWDEYDHSPWLSPRSAGTGHGGGSPGTPPAFLCSRRRWDNLLAAQCPRFPAPAGPRQRRPNRLHRNSATRDCPRGHLCLPFSQKQGQGRGREVPQKKAGRSEVRFPVPAEEPGQGAQLRPQLSRVVSRPRLGSGAPRGPELGASAGSGLPPGGEEEQGLRGGDSGPRRGAHTRVGLPGVPALGAAGQAPRAPALPMAEPLQPDPGAAEDAAAQAVETPGWKAPEDAGSQPGSYEIRRYGPAKWVSTSVESMDWDSAIQTGFTRLNSYIQGKNEKEMKIKMTAPVTSYVEPGSGPFSESTITISLYIPSEQQFDPPRPLESDVFIEDRAEMTVFVRSFDGFSSGQKNQEQLLTLASILREDGKVFDEKVYYTAGYNSPFKLLNRNNEVWLIQKNEPTKENE</sequence>
<organism evidence="12 13">
    <name type="scientific">Macaca fascicularis</name>
    <name type="common">Crab-eating macaque</name>
    <name type="synonym">Cynomolgus monkey</name>
    <dbReference type="NCBI Taxonomy" id="9541"/>
    <lineage>
        <taxon>Eukaryota</taxon>
        <taxon>Metazoa</taxon>
        <taxon>Chordata</taxon>
        <taxon>Craniata</taxon>
        <taxon>Vertebrata</taxon>
        <taxon>Euteleostomi</taxon>
        <taxon>Mammalia</taxon>
        <taxon>Eutheria</taxon>
        <taxon>Euarchontoglires</taxon>
        <taxon>Primates</taxon>
        <taxon>Haplorrhini</taxon>
        <taxon>Catarrhini</taxon>
        <taxon>Cercopithecidae</taxon>
        <taxon>Cercopithecinae</taxon>
        <taxon>Macaca</taxon>
    </lineage>
</organism>
<evidence type="ECO:0000256" key="9">
    <source>
        <dbReference type="ARBA" id="ARBA00074168"/>
    </source>
</evidence>
<keyword evidence="13" id="KW-1185">Reference proteome</keyword>
<feature type="compositionally biased region" description="Basic and acidic residues" evidence="11">
    <location>
        <begin position="132"/>
        <end position="146"/>
    </location>
</feature>
<feature type="compositionally biased region" description="Basic residues" evidence="11">
    <location>
        <begin position="99"/>
        <end position="110"/>
    </location>
</feature>
<dbReference type="PANTHER" id="PTHR11220">
    <property type="entry name" value="HEME-BINDING PROTEIN-RELATED"/>
    <property type="match status" value="1"/>
</dbReference>
<keyword evidence="5" id="KW-0597">Phosphoprotein</keyword>
<reference evidence="12 13" key="1">
    <citation type="submission" date="2013-03" db="EMBL/GenBank/DDBJ databases">
        <authorList>
            <person name="Warren W."/>
            <person name="Wilson R.K."/>
        </authorList>
    </citation>
    <scope>NUCLEOTIDE SEQUENCE</scope>
</reference>
<evidence type="ECO:0000256" key="6">
    <source>
        <dbReference type="ARBA" id="ARBA00022990"/>
    </source>
</evidence>
<comment type="subunit">
    <text evidence="8">Monomer. Interacts with LRPPRC. May interact with BCL2L1; an interaction with BCL2L1 was observed using a peptide, but not with the full-length protein. The full-length protein would have to undergo a major conformation change for the interaction to occur. Interacts with PDCD6.</text>
</comment>
<reference evidence="12" key="3">
    <citation type="submission" date="2025-09" db="UniProtKB">
        <authorList>
            <consortium name="Ensembl"/>
        </authorList>
    </citation>
    <scope>IDENTIFICATION</scope>
</reference>
<evidence type="ECO:0000256" key="7">
    <source>
        <dbReference type="ARBA" id="ARBA00023128"/>
    </source>
</evidence>
<comment type="similarity">
    <text evidence="3">Belongs to the HEBP family.</text>
</comment>
<accession>A0A7N9IEP8</accession>
<keyword evidence="4" id="KW-0963">Cytoplasm</keyword>
<dbReference type="Proteomes" id="UP000233100">
    <property type="component" value="Chromosome 4"/>
</dbReference>
<dbReference type="PANTHER" id="PTHR11220:SF70">
    <property type="entry name" value="HEME-BINDING PROTEIN 2"/>
    <property type="match status" value="1"/>
</dbReference>
<feature type="region of interest" description="Disordered" evidence="11">
    <location>
        <begin position="48"/>
        <end position="73"/>
    </location>
</feature>
<feature type="compositionally biased region" description="Low complexity" evidence="11">
    <location>
        <begin position="217"/>
        <end position="232"/>
    </location>
</feature>
<evidence type="ECO:0000256" key="5">
    <source>
        <dbReference type="ARBA" id="ARBA00022553"/>
    </source>
</evidence>
<comment type="subcellular location">
    <subcellularLocation>
        <location evidence="2">Cytoplasm</location>
    </subcellularLocation>
    <subcellularLocation>
        <location evidence="1">Mitochondrion</location>
    </subcellularLocation>
</comment>
<evidence type="ECO:0000256" key="11">
    <source>
        <dbReference type="SAM" id="MobiDB-lite"/>
    </source>
</evidence>